<evidence type="ECO:0008006" key="4">
    <source>
        <dbReference type="Google" id="ProtNLM"/>
    </source>
</evidence>
<accession>A0A1F7FHR4</accession>
<dbReference type="EMBL" id="MFYX01000033">
    <property type="protein sequence ID" value="OGK06249.1"/>
    <property type="molecule type" value="Genomic_DNA"/>
</dbReference>
<keyword evidence="1" id="KW-0732">Signal</keyword>
<evidence type="ECO:0000313" key="3">
    <source>
        <dbReference type="Proteomes" id="UP000179243"/>
    </source>
</evidence>
<organism evidence="2 3">
    <name type="scientific">Candidatus Raymondbacteria bacterium RIFOXYD12_FULL_49_13</name>
    <dbReference type="NCBI Taxonomy" id="1817890"/>
    <lineage>
        <taxon>Bacteria</taxon>
        <taxon>Raymondiibacteriota</taxon>
    </lineage>
</organism>
<dbReference type="AlphaFoldDB" id="A0A1F7FHR4"/>
<comment type="caution">
    <text evidence="2">The sequence shown here is derived from an EMBL/GenBank/DDBJ whole genome shotgun (WGS) entry which is preliminary data.</text>
</comment>
<proteinExistence type="predicted"/>
<feature type="chain" id="PRO_5009528726" description="T9SS type A sorting domain-containing protein" evidence="1">
    <location>
        <begin position="21"/>
        <end position="270"/>
    </location>
</feature>
<feature type="signal peptide" evidence="1">
    <location>
        <begin position="1"/>
        <end position="20"/>
    </location>
</feature>
<protein>
    <recommendedName>
        <fullName evidence="4">T9SS type A sorting domain-containing protein</fullName>
    </recommendedName>
</protein>
<name>A0A1F7FHR4_UNCRA</name>
<sequence>MIFLWSGVFFASLIFAQDPAALLPENNTVPGWTKSNPRFACQVGTAHTCDELSNYIDGGAVVYCNLGYVSSAFEGYGNGTTDVCIQIYDQGTAANALGVYQLFYDNMVSYERIDTLGDSARLEIQLFTSELLFISDKFFVRVVMWAIDSALIEAGKQLASHVATGVIAVEKGGKPAVISTASPIMANPEPSTGILWITYRAQQATDKVECLIYDCAGRYICPVDLRLLDALFSGFWNGLTYARRPVSAGHYLVLVKQGHHIAVKKFIIQK</sequence>
<gene>
    <name evidence="2" type="ORF">A2519_08220</name>
</gene>
<dbReference type="Proteomes" id="UP000179243">
    <property type="component" value="Unassembled WGS sequence"/>
</dbReference>
<evidence type="ECO:0000313" key="2">
    <source>
        <dbReference type="EMBL" id="OGK06249.1"/>
    </source>
</evidence>
<evidence type="ECO:0000256" key="1">
    <source>
        <dbReference type="SAM" id="SignalP"/>
    </source>
</evidence>
<reference evidence="2 3" key="1">
    <citation type="journal article" date="2016" name="Nat. Commun.">
        <title>Thousands of microbial genomes shed light on interconnected biogeochemical processes in an aquifer system.</title>
        <authorList>
            <person name="Anantharaman K."/>
            <person name="Brown C.T."/>
            <person name="Hug L.A."/>
            <person name="Sharon I."/>
            <person name="Castelle C.J."/>
            <person name="Probst A.J."/>
            <person name="Thomas B.C."/>
            <person name="Singh A."/>
            <person name="Wilkins M.J."/>
            <person name="Karaoz U."/>
            <person name="Brodie E.L."/>
            <person name="Williams K.H."/>
            <person name="Hubbard S.S."/>
            <person name="Banfield J.F."/>
        </authorList>
    </citation>
    <scope>NUCLEOTIDE SEQUENCE [LARGE SCALE GENOMIC DNA]</scope>
</reference>